<dbReference type="HOGENOM" id="CLU_183929_1_0_1"/>
<protein>
    <submittedName>
        <fullName evidence="1">Uncharacterized protein</fullName>
    </submittedName>
</protein>
<accession>A0A066WAS8</accession>
<dbReference type="RefSeq" id="XP_013244042.1">
    <property type="nucleotide sequence ID" value="XM_013388588.1"/>
</dbReference>
<gene>
    <name evidence="1" type="ORF">K437DRAFT_267683</name>
</gene>
<proteinExistence type="predicted"/>
<keyword evidence="2" id="KW-1185">Reference proteome</keyword>
<evidence type="ECO:0000313" key="2">
    <source>
        <dbReference type="Proteomes" id="UP000027361"/>
    </source>
</evidence>
<dbReference type="EMBL" id="JMSN01000026">
    <property type="protein sequence ID" value="KDN48194.1"/>
    <property type="molecule type" value="Genomic_DNA"/>
</dbReference>
<reference evidence="1 2" key="1">
    <citation type="submission" date="2014-05" db="EMBL/GenBank/DDBJ databases">
        <title>Draft genome sequence of a rare smut relative, Tilletiaria anomala UBC 951.</title>
        <authorList>
            <consortium name="DOE Joint Genome Institute"/>
            <person name="Toome M."/>
            <person name="Kuo A."/>
            <person name="Henrissat B."/>
            <person name="Lipzen A."/>
            <person name="Tritt A."/>
            <person name="Yoshinaga Y."/>
            <person name="Zane M."/>
            <person name="Barry K."/>
            <person name="Grigoriev I.V."/>
            <person name="Spatafora J.W."/>
            <person name="Aimea M.C."/>
        </authorList>
    </citation>
    <scope>NUCLEOTIDE SEQUENCE [LARGE SCALE GENOMIC DNA]</scope>
    <source>
        <strain evidence="1 2">UBC 951</strain>
    </source>
</reference>
<dbReference type="OMA" id="MSNANTR"/>
<dbReference type="InterPro" id="IPR019357">
    <property type="entry name" value="SCOC"/>
</dbReference>
<dbReference type="Proteomes" id="UP000027361">
    <property type="component" value="Unassembled WGS sequence"/>
</dbReference>
<dbReference type="InParanoid" id="A0A066WAS8"/>
<dbReference type="AlphaFoldDB" id="A0A066WAS8"/>
<dbReference type="Gene3D" id="1.20.5.170">
    <property type="match status" value="1"/>
</dbReference>
<dbReference type="OrthoDB" id="2163284at2759"/>
<sequence>MSNANTRSSAPPETDFATWGTQANISANEVLEKEKIVREIVAMQDGLKALLWRVTSVKEECSKAEADNEMLQAYIDSVTKSLAAKS</sequence>
<organism evidence="1 2">
    <name type="scientific">Tilletiaria anomala (strain ATCC 24038 / CBS 436.72 / UBC 951)</name>
    <dbReference type="NCBI Taxonomy" id="1037660"/>
    <lineage>
        <taxon>Eukaryota</taxon>
        <taxon>Fungi</taxon>
        <taxon>Dikarya</taxon>
        <taxon>Basidiomycota</taxon>
        <taxon>Ustilaginomycotina</taxon>
        <taxon>Exobasidiomycetes</taxon>
        <taxon>Georgefischeriales</taxon>
        <taxon>Tilletiariaceae</taxon>
        <taxon>Tilletiaria</taxon>
    </lineage>
</organism>
<name>A0A066WAS8_TILAU</name>
<evidence type="ECO:0000313" key="1">
    <source>
        <dbReference type="EMBL" id="KDN48194.1"/>
    </source>
</evidence>
<dbReference type="Pfam" id="PF10224">
    <property type="entry name" value="DUF2205"/>
    <property type="match status" value="1"/>
</dbReference>
<comment type="caution">
    <text evidence="1">The sequence shown here is derived from an EMBL/GenBank/DDBJ whole genome shotgun (WGS) entry which is preliminary data.</text>
</comment>
<dbReference type="GeneID" id="25265952"/>